<dbReference type="Proteomes" id="UP000721861">
    <property type="component" value="Unassembled WGS sequence"/>
</dbReference>
<dbReference type="PROSITE" id="PS50123">
    <property type="entry name" value="CHER"/>
    <property type="match status" value="1"/>
</dbReference>
<dbReference type="InterPro" id="IPR022642">
    <property type="entry name" value="CheR_C"/>
</dbReference>
<keyword evidence="3" id="KW-1185">Reference proteome</keyword>
<evidence type="ECO:0000259" key="1">
    <source>
        <dbReference type="PROSITE" id="PS50123"/>
    </source>
</evidence>
<dbReference type="InterPro" id="IPR000780">
    <property type="entry name" value="CheR_MeTrfase"/>
</dbReference>
<reference evidence="2 3" key="1">
    <citation type="journal article" date="2014" name="Int. J. Syst. Evol. Microbiol.">
        <title>Carboxylicivirga gen. nov. in the family Marinilabiliaceae with two novel species, Carboxylicivirga mesophila sp. nov. and Carboxylicivirga taeanensis sp. nov., and reclassification of Cytophaga fermentans as Saccharicrinis fermentans gen. nov., comb. nov.</title>
        <authorList>
            <person name="Yang S.H."/>
            <person name="Seo H.S."/>
            <person name="Woo J.H."/>
            <person name="Oh H.M."/>
            <person name="Jang H."/>
            <person name="Lee J.H."/>
            <person name="Kim S.J."/>
            <person name="Kwon K.K."/>
        </authorList>
    </citation>
    <scope>NUCLEOTIDE SEQUENCE [LARGE SCALE GENOMIC DNA]</scope>
    <source>
        <strain evidence="2 3">JCM 18290</strain>
    </source>
</reference>
<dbReference type="Pfam" id="PF01739">
    <property type="entry name" value="CheR"/>
    <property type="match status" value="1"/>
</dbReference>
<proteinExistence type="predicted"/>
<comment type="caution">
    <text evidence="2">The sequence shown here is derived from an EMBL/GenBank/DDBJ whole genome shotgun (WGS) entry which is preliminary data.</text>
</comment>
<gene>
    <name evidence="2" type="ORF">KEM09_16600</name>
</gene>
<organism evidence="2 3">
    <name type="scientific">Carboxylicivirga mesophila</name>
    <dbReference type="NCBI Taxonomy" id="1166478"/>
    <lineage>
        <taxon>Bacteria</taxon>
        <taxon>Pseudomonadati</taxon>
        <taxon>Bacteroidota</taxon>
        <taxon>Bacteroidia</taxon>
        <taxon>Marinilabiliales</taxon>
        <taxon>Marinilabiliaceae</taxon>
        <taxon>Carboxylicivirga</taxon>
    </lineage>
</organism>
<sequence>MDFKHYLQVLKENTPYDFSNYSDNSIKRRLQKVIADNDLTIDELLEKTQNDKGFIERLVEDITVNTTELFRDPELWPAFYEKLLPMLKGKKTFNIWHAGCSSGMEVYSNMILLNELGLLDKARIFATDISANMVRQCKNGNYRYGFNKRQLTDFKAVLRKYPLNGITAIDFSKYFEIDEASDRITVKEFLRDKVDVRQHDLVQSNPPFYHKFDVIFCRNVLIYFNANLQSKVYQMFHKQLYPKGAMILGNHESLTGFYNTKFNKNGPVYTKSNSFHFKYH</sequence>
<name>A0ABS5KDH5_9BACT</name>
<dbReference type="PRINTS" id="PR00996">
    <property type="entry name" value="CHERMTFRASE"/>
</dbReference>
<feature type="domain" description="CheR-type methyltransferase" evidence="1">
    <location>
        <begin position="1"/>
        <end position="275"/>
    </location>
</feature>
<evidence type="ECO:0000313" key="2">
    <source>
        <dbReference type="EMBL" id="MBS2213040.1"/>
    </source>
</evidence>
<dbReference type="RefSeq" id="WP_212229976.1">
    <property type="nucleotide sequence ID" value="NZ_JAGUCN010000021.1"/>
</dbReference>
<dbReference type="InterPro" id="IPR050903">
    <property type="entry name" value="Bact_Chemotaxis_MeTrfase"/>
</dbReference>
<dbReference type="PANTHER" id="PTHR24422:SF8">
    <property type="entry name" value="CHEMOTAXIS PROTEIN"/>
    <property type="match status" value="1"/>
</dbReference>
<dbReference type="PANTHER" id="PTHR24422">
    <property type="entry name" value="CHEMOTAXIS PROTEIN METHYLTRANSFERASE"/>
    <property type="match status" value="1"/>
</dbReference>
<dbReference type="Gene3D" id="3.40.50.150">
    <property type="entry name" value="Vaccinia Virus protein VP39"/>
    <property type="match status" value="1"/>
</dbReference>
<dbReference type="EMBL" id="JAGUCN010000021">
    <property type="protein sequence ID" value="MBS2213040.1"/>
    <property type="molecule type" value="Genomic_DNA"/>
</dbReference>
<evidence type="ECO:0000313" key="3">
    <source>
        <dbReference type="Proteomes" id="UP000721861"/>
    </source>
</evidence>
<dbReference type="SUPFAM" id="SSF53335">
    <property type="entry name" value="S-adenosyl-L-methionine-dependent methyltransferases"/>
    <property type="match status" value="1"/>
</dbReference>
<dbReference type="InterPro" id="IPR029063">
    <property type="entry name" value="SAM-dependent_MTases_sf"/>
</dbReference>
<dbReference type="SMART" id="SM00138">
    <property type="entry name" value="MeTrc"/>
    <property type="match status" value="1"/>
</dbReference>
<accession>A0ABS5KDH5</accession>
<protein>
    <submittedName>
        <fullName evidence="2">Protein-glutamate O-methyltransferase CheR</fullName>
    </submittedName>
</protein>